<dbReference type="EMBL" id="PDKJ01000008">
    <property type="protein sequence ID" value="RXJ67636.1"/>
    <property type="molecule type" value="Genomic_DNA"/>
</dbReference>
<dbReference type="PANTHER" id="PTHR42809">
    <property type="entry name" value="FLAVODOXIN 2"/>
    <property type="match status" value="1"/>
</dbReference>
<accession>A0A4Q0YBD4</accession>
<evidence type="ECO:0000256" key="1">
    <source>
        <dbReference type="ARBA" id="ARBA00001917"/>
    </source>
</evidence>
<keyword evidence="4 8" id="KW-0285">Flavoprotein</keyword>
<dbReference type="InterPro" id="IPR029039">
    <property type="entry name" value="Flavoprotein-like_sf"/>
</dbReference>
<dbReference type="NCBIfam" id="TIGR01752">
    <property type="entry name" value="flav_long"/>
    <property type="match status" value="1"/>
</dbReference>
<dbReference type="InterPro" id="IPR050619">
    <property type="entry name" value="Flavodoxin"/>
</dbReference>
<comment type="cofactor">
    <cofactor evidence="1 8">
        <name>FMN</name>
        <dbReference type="ChEBI" id="CHEBI:58210"/>
    </cofactor>
</comment>
<evidence type="ECO:0000256" key="4">
    <source>
        <dbReference type="ARBA" id="ARBA00022630"/>
    </source>
</evidence>
<dbReference type="SUPFAM" id="SSF52218">
    <property type="entry name" value="Flavoproteins"/>
    <property type="match status" value="1"/>
</dbReference>
<evidence type="ECO:0000256" key="3">
    <source>
        <dbReference type="ARBA" id="ARBA00022448"/>
    </source>
</evidence>
<evidence type="ECO:0000313" key="11">
    <source>
        <dbReference type="Proteomes" id="UP000290172"/>
    </source>
</evidence>
<organism evidence="10 11">
    <name type="scientific">Halarcobacter ebronensis</name>
    <dbReference type="NCBI Taxonomy" id="1462615"/>
    <lineage>
        <taxon>Bacteria</taxon>
        <taxon>Pseudomonadati</taxon>
        <taxon>Campylobacterota</taxon>
        <taxon>Epsilonproteobacteria</taxon>
        <taxon>Campylobacterales</taxon>
        <taxon>Arcobacteraceae</taxon>
        <taxon>Halarcobacter</taxon>
    </lineage>
</organism>
<dbReference type="Gene3D" id="3.40.50.360">
    <property type="match status" value="1"/>
</dbReference>
<dbReference type="PRINTS" id="PR00369">
    <property type="entry name" value="FLAVODOXIN"/>
</dbReference>
<sequence length="163" mass="18104">MKSIFYASSTGNTEQVAKKIKKNLEGFELVDIASNGVSKMNECDSIIIGASTWGEGDLQDDWEDCFDELQEIDFSGKTVALFGLGDQDNYYDEFVNAMGTLYEAVKKNGANVIGFTSTNGYEFEESTAVVDDQFVGLVIDEDNQSELTDQRVKNWCNQIADKL</sequence>
<dbReference type="NCBIfam" id="NF006738">
    <property type="entry name" value="PRK09267.1-4"/>
    <property type="match status" value="1"/>
</dbReference>
<dbReference type="InterPro" id="IPR008254">
    <property type="entry name" value="Flavodoxin/NO_synth"/>
</dbReference>
<dbReference type="Proteomes" id="UP000290172">
    <property type="component" value="Unassembled WGS sequence"/>
</dbReference>
<dbReference type="NCBIfam" id="NF006739">
    <property type="entry name" value="PRK09267.1-5"/>
    <property type="match status" value="1"/>
</dbReference>
<evidence type="ECO:0000259" key="9">
    <source>
        <dbReference type="PROSITE" id="PS50902"/>
    </source>
</evidence>
<dbReference type="AlphaFoldDB" id="A0A4Q0YBD4"/>
<comment type="caution">
    <text evidence="10">The sequence shown here is derived from an EMBL/GenBank/DDBJ whole genome shotgun (WGS) entry which is preliminary data.</text>
</comment>
<dbReference type="InterPro" id="IPR001094">
    <property type="entry name" value="Flavdoxin-like"/>
</dbReference>
<dbReference type="Pfam" id="PF00258">
    <property type="entry name" value="Flavodoxin_1"/>
    <property type="match status" value="1"/>
</dbReference>
<dbReference type="PROSITE" id="PS50902">
    <property type="entry name" value="FLAVODOXIN_LIKE"/>
    <property type="match status" value="1"/>
</dbReference>
<dbReference type="InterPro" id="IPR010086">
    <property type="entry name" value="Flavodoxin_lc"/>
</dbReference>
<protein>
    <recommendedName>
        <fullName evidence="8">Flavodoxin</fullName>
    </recommendedName>
</protein>
<comment type="similarity">
    <text evidence="2 8">Belongs to the flavodoxin family.</text>
</comment>
<gene>
    <name evidence="10" type="ORF">CRV08_09710</name>
</gene>
<dbReference type="PROSITE" id="PS00201">
    <property type="entry name" value="FLAVODOXIN"/>
    <property type="match status" value="1"/>
</dbReference>
<evidence type="ECO:0000256" key="7">
    <source>
        <dbReference type="ARBA" id="ARBA00023231"/>
    </source>
</evidence>
<name>A0A4Q0YBD4_9BACT</name>
<comment type="function">
    <text evidence="8">Low-potential electron donor to a number of redox enzymes.</text>
</comment>
<proteinExistence type="inferred from homology"/>
<dbReference type="PIRSF" id="PIRSF038996">
    <property type="entry name" value="FldA"/>
    <property type="match status" value="1"/>
</dbReference>
<feature type="domain" description="Flavodoxin-like" evidence="9">
    <location>
        <begin position="2"/>
        <end position="160"/>
    </location>
</feature>
<dbReference type="InterPro" id="IPR001226">
    <property type="entry name" value="Flavodoxin_CS"/>
</dbReference>
<evidence type="ECO:0000256" key="5">
    <source>
        <dbReference type="ARBA" id="ARBA00022643"/>
    </source>
</evidence>
<reference evidence="10 11" key="1">
    <citation type="submission" date="2017-10" db="EMBL/GenBank/DDBJ databases">
        <title>Genomics of the genus Arcobacter.</title>
        <authorList>
            <person name="Perez-Cataluna A."/>
            <person name="Figueras M.J."/>
        </authorList>
    </citation>
    <scope>NUCLEOTIDE SEQUENCE [LARGE SCALE GENOMIC DNA]</scope>
    <source>
        <strain evidence="10 11">CECT 8993</strain>
    </source>
</reference>
<evidence type="ECO:0000256" key="6">
    <source>
        <dbReference type="ARBA" id="ARBA00022982"/>
    </source>
</evidence>
<evidence type="ECO:0000256" key="2">
    <source>
        <dbReference type="ARBA" id="ARBA00005267"/>
    </source>
</evidence>
<dbReference type="RefSeq" id="WP_128981555.1">
    <property type="nucleotide sequence ID" value="NZ_PDKJ01000008.1"/>
</dbReference>
<keyword evidence="3 8" id="KW-0813">Transport</keyword>
<keyword evidence="7" id="KW-0535">Nitrogen fixation</keyword>
<evidence type="ECO:0000313" key="10">
    <source>
        <dbReference type="EMBL" id="RXJ67636.1"/>
    </source>
</evidence>
<keyword evidence="5 8" id="KW-0288">FMN</keyword>
<keyword evidence="6 8" id="KW-0249">Electron transport</keyword>
<dbReference type="GO" id="GO:0009055">
    <property type="term" value="F:electron transfer activity"/>
    <property type="evidence" value="ECO:0007669"/>
    <property type="project" value="UniProtKB-UniRule"/>
</dbReference>
<dbReference type="NCBIfam" id="NF006736">
    <property type="entry name" value="PRK09267.1-2"/>
    <property type="match status" value="1"/>
</dbReference>
<evidence type="ECO:0000256" key="8">
    <source>
        <dbReference type="PIRNR" id="PIRNR038996"/>
    </source>
</evidence>
<dbReference type="PANTHER" id="PTHR42809:SF1">
    <property type="entry name" value="FLAVODOXIN 1"/>
    <property type="match status" value="1"/>
</dbReference>
<dbReference type="GO" id="GO:0010181">
    <property type="term" value="F:FMN binding"/>
    <property type="evidence" value="ECO:0007669"/>
    <property type="project" value="UniProtKB-UniRule"/>
</dbReference>